<gene>
    <name evidence="2" type="ORF">GcM3_171017</name>
</gene>
<dbReference type="Proteomes" id="UP000283383">
    <property type="component" value="Unassembled WGS sequence"/>
</dbReference>
<proteinExistence type="predicted"/>
<evidence type="ECO:0008006" key="4">
    <source>
        <dbReference type="Google" id="ProtNLM"/>
    </source>
</evidence>
<sequence>MSIALLILFLDIATISAVVDAAGFLPRSHGRDFLRLVMVYCERNQYEGSNVQKNIDSASNQYFLSSSNCSFTEAKISGRSIICSQREANNNFINTVNDPKRLSQNRVNGKTYDAGHQTYETRLPSKGTYSSPFNF</sequence>
<evidence type="ECO:0000313" key="3">
    <source>
        <dbReference type="Proteomes" id="UP000283383"/>
    </source>
</evidence>
<dbReference type="AlphaFoldDB" id="A0A420HQV6"/>
<reference evidence="2 3" key="1">
    <citation type="journal article" date="2018" name="BMC Genomics">
        <title>Comparative genome analyses reveal sequence features reflecting distinct modes of host-adaptation between dicot and monocot powdery mildew.</title>
        <authorList>
            <person name="Wu Y."/>
            <person name="Ma X."/>
            <person name="Pan Z."/>
            <person name="Kale S.D."/>
            <person name="Song Y."/>
            <person name="King H."/>
            <person name="Zhang Q."/>
            <person name="Presley C."/>
            <person name="Deng X."/>
            <person name="Wei C.I."/>
            <person name="Xiao S."/>
        </authorList>
    </citation>
    <scope>NUCLEOTIDE SEQUENCE [LARGE SCALE GENOMIC DNA]</scope>
    <source>
        <strain evidence="2">UMSG3</strain>
    </source>
</reference>
<keyword evidence="1" id="KW-0732">Signal</keyword>
<dbReference type="EMBL" id="MCBQ01017108">
    <property type="protein sequence ID" value="RKF59854.1"/>
    <property type="molecule type" value="Genomic_DNA"/>
</dbReference>
<protein>
    <recommendedName>
        <fullName evidence="4">Secreted effector protein</fullName>
    </recommendedName>
</protein>
<organism evidence="2 3">
    <name type="scientific">Golovinomyces cichoracearum</name>
    <dbReference type="NCBI Taxonomy" id="62708"/>
    <lineage>
        <taxon>Eukaryota</taxon>
        <taxon>Fungi</taxon>
        <taxon>Dikarya</taxon>
        <taxon>Ascomycota</taxon>
        <taxon>Pezizomycotina</taxon>
        <taxon>Leotiomycetes</taxon>
        <taxon>Erysiphales</taxon>
        <taxon>Erysiphaceae</taxon>
        <taxon>Golovinomyces</taxon>
    </lineage>
</organism>
<name>A0A420HQV6_9PEZI</name>
<evidence type="ECO:0000256" key="1">
    <source>
        <dbReference type="SAM" id="SignalP"/>
    </source>
</evidence>
<feature type="chain" id="PRO_5019551521" description="Secreted effector protein" evidence="1">
    <location>
        <begin position="18"/>
        <end position="135"/>
    </location>
</feature>
<comment type="caution">
    <text evidence="2">The sequence shown here is derived from an EMBL/GenBank/DDBJ whole genome shotgun (WGS) entry which is preliminary data.</text>
</comment>
<evidence type="ECO:0000313" key="2">
    <source>
        <dbReference type="EMBL" id="RKF59854.1"/>
    </source>
</evidence>
<keyword evidence="3" id="KW-1185">Reference proteome</keyword>
<accession>A0A420HQV6</accession>
<feature type="signal peptide" evidence="1">
    <location>
        <begin position="1"/>
        <end position="17"/>
    </location>
</feature>